<evidence type="ECO:0000313" key="3">
    <source>
        <dbReference type="Proteomes" id="UP001227386"/>
    </source>
</evidence>
<dbReference type="InterPro" id="IPR029464">
    <property type="entry name" value="HSDR_N"/>
</dbReference>
<dbReference type="Gene3D" id="3.90.1570.30">
    <property type="match status" value="1"/>
</dbReference>
<feature type="domain" description="Type I restriction enzyme R protein N-terminal" evidence="1">
    <location>
        <begin position="59"/>
        <end position="121"/>
    </location>
</feature>
<organism evidence="2 3">
    <name type="scientific">Pseudomonas viciae</name>
    <dbReference type="NCBI Taxonomy" id="2505979"/>
    <lineage>
        <taxon>Bacteria</taxon>
        <taxon>Pseudomonadati</taxon>
        <taxon>Pseudomonadota</taxon>
        <taxon>Gammaproteobacteria</taxon>
        <taxon>Pseudomonadales</taxon>
        <taxon>Pseudomonadaceae</taxon>
        <taxon>Pseudomonas</taxon>
    </lineage>
</organism>
<evidence type="ECO:0000259" key="1">
    <source>
        <dbReference type="Pfam" id="PF13588"/>
    </source>
</evidence>
<sequence length="775" mass="86301">MAKSESVRRPTEADLEAAVHAAITRAFPSASIEIRHQILFKFHIGRAPVELDGGRSWVKEGRADIVLFYKDRPLAVVELKRNGLSLTDADRLQGVSYARLLDPMAPLVVVSNGTDTNLYSTYTGTEWLPSSEEGNHLDDLINSTCTVANDDIRKAVQTLLGTDCRVWSAAVNAITAEKIEGLSGELAEHDSPFAHDFLIPRGATRELLKELESSCFVILEGEPLAGKSNVLRELVELCKQNNTLVPLYLEDGGLGYLQCVADALQRTVKWPFNAEDARYWLQSLKRDQEMKLVILIDDYRSTSETSQRELEDLVGIAKNYGFAIVVAMDDGLTDSVINSRKGRSLSSLGRVAKRVAVGLLQDDEFENAVSVARCHGVRLMNGSFRSDDYRRPWIFRSVISKTKRATYGAESQGGEAPSLLGVDFISYIRECYIDFNLKHYFHELAMVTLDDYLCAYRSDNMEIEAATTFLLRIDAMKRLSEESKEYLVECGALKPRVFEEEPIYRIGFCEMLVSELASIIAERLKNLVKVGPEAAVEWLMGVAEILPMGEIIAARAIVTTLQSGVDSTPLYRELLAQKPIHGASSPRTRFAIKTVDLPPDEAGTSVESNDVYPAYYSDNILPWITLSHVLAAHPLKMKGAGFFFQLFILMEMAKSEVTLRRPGATAASYELFSQEMNDGTFVPGWSVGIIEPVTYAIFKTFRMQPSLGEVWMTMIGAMESAHLLARTYTVLIELMRHGGPQGEWAGFTSMDVLLPLLMKHPNIPPMTFTTIDVLE</sequence>
<evidence type="ECO:0000313" key="2">
    <source>
        <dbReference type="EMBL" id="WGO90921.1"/>
    </source>
</evidence>
<name>A0ABY8P624_9PSED</name>
<keyword evidence="3" id="KW-1185">Reference proteome</keyword>
<dbReference type="EMBL" id="CP123771">
    <property type="protein sequence ID" value="WGO90921.1"/>
    <property type="molecule type" value="Genomic_DNA"/>
</dbReference>
<protein>
    <submittedName>
        <fullName evidence="2">Type I restriction enzyme HsdR N-terminal domain-containing protein</fullName>
    </submittedName>
</protein>
<dbReference type="RefSeq" id="WP_280943988.1">
    <property type="nucleotide sequence ID" value="NZ_CP123771.1"/>
</dbReference>
<accession>A0ABY8P624</accession>
<dbReference type="Pfam" id="PF13588">
    <property type="entry name" value="HSDR_N_2"/>
    <property type="match status" value="1"/>
</dbReference>
<gene>
    <name evidence="2" type="ORF">QCD61_14325</name>
</gene>
<dbReference type="Proteomes" id="UP001227386">
    <property type="component" value="Chromosome"/>
</dbReference>
<reference evidence="2 3" key="1">
    <citation type="journal article" date="2012" name="Appl. Soil Ecol.">
        <title>Isolation and characterization of new plant growth-promoting bacterial endophytes.</title>
        <authorList>
            <person name="Rashid S."/>
            <person name="Charles T.C."/>
            <person name="Glick B.R."/>
        </authorList>
    </citation>
    <scope>NUCLEOTIDE SEQUENCE [LARGE SCALE GENOMIC DNA]</scope>
    <source>
        <strain evidence="2 3">YsS1</strain>
    </source>
</reference>
<proteinExistence type="predicted"/>